<gene>
    <name evidence="2" type="ORF">JJQ60_09905</name>
</gene>
<organism evidence="2 3">
    <name type="scientific">Aquimarina mytili</name>
    <dbReference type="NCBI Taxonomy" id="874423"/>
    <lineage>
        <taxon>Bacteria</taxon>
        <taxon>Pseudomonadati</taxon>
        <taxon>Bacteroidota</taxon>
        <taxon>Flavobacteriia</taxon>
        <taxon>Flavobacteriales</taxon>
        <taxon>Flavobacteriaceae</taxon>
        <taxon>Aquimarina</taxon>
    </lineage>
</organism>
<keyword evidence="1" id="KW-1133">Transmembrane helix</keyword>
<name>A0A937D888_9FLAO</name>
<dbReference type="RefSeq" id="WP_201919189.1">
    <property type="nucleotide sequence ID" value="NZ_BAABAX010000005.1"/>
</dbReference>
<evidence type="ECO:0000313" key="2">
    <source>
        <dbReference type="EMBL" id="MBL0683830.1"/>
    </source>
</evidence>
<dbReference type="AlphaFoldDB" id="A0A937D888"/>
<evidence type="ECO:0000256" key="1">
    <source>
        <dbReference type="SAM" id="Phobius"/>
    </source>
</evidence>
<keyword evidence="1" id="KW-0472">Membrane</keyword>
<keyword evidence="1" id="KW-0812">Transmembrane</keyword>
<accession>A0A937D888</accession>
<proteinExistence type="predicted"/>
<protein>
    <submittedName>
        <fullName evidence="2">Uncharacterized protein</fullName>
    </submittedName>
</protein>
<dbReference type="Proteomes" id="UP000651057">
    <property type="component" value="Unassembled WGS sequence"/>
</dbReference>
<reference evidence="2" key="1">
    <citation type="submission" date="2021-01" db="EMBL/GenBank/DDBJ databases">
        <authorList>
            <person name="Zhong Y.L."/>
        </authorList>
    </citation>
    <scope>NUCLEOTIDE SEQUENCE</scope>
    <source>
        <strain evidence="2">KCTC 23302</strain>
    </source>
</reference>
<feature type="transmembrane region" description="Helical" evidence="1">
    <location>
        <begin position="166"/>
        <end position="185"/>
    </location>
</feature>
<comment type="caution">
    <text evidence="2">The sequence shown here is derived from an EMBL/GenBank/DDBJ whole genome shotgun (WGS) entry which is preliminary data.</text>
</comment>
<keyword evidence="3" id="KW-1185">Reference proteome</keyword>
<sequence>MKNIYSIIFLIFFISVSYGQEFQVVELDSLKAYEIPESYANRRGVPYLAKKNVPYIFRTPDVYFINIASYDLMKNTFKDMKRKDSIYKEINKNYTATLERNERLESQLKSNFAKTDSLDQIIYQKTQATLIHTQKALDYTINSLEKATNSLEIVEKKTKQQRAKSAFEKILFALGGVGIGVIVGVSL</sequence>
<dbReference type="EMBL" id="JAERQJ010000003">
    <property type="protein sequence ID" value="MBL0683830.1"/>
    <property type="molecule type" value="Genomic_DNA"/>
</dbReference>
<evidence type="ECO:0000313" key="3">
    <source>
        <dbReference type="Proteomes" id="UP000651057"/>
    </source>
</evidence>